<gene>
    <name evidence="1" type="ORF">C2G38_2171666</name>
</gene>
<dbReference type="EMBL" id="QKWP01000268">
    <property type="protein sequence ID" value="RIB23302.1"/>
    <property type="molecule type" value="Genomic_DNA"/>
</dbReference>
<comment type="caution">
    <text evidence="1">The sequence shown here is derived from an EMBL/GenBank/DDBJ whole genome shotgun (WGS) entry which is preliminary data.</text>
</comment>
<sequence length="521" mass="60438">MLANVKDPLPVQLIIQCIHRTSALAPDHKSAKINLSLQTRDKIITAHHGHRNTEVEITMKLKRLIEQDDVRLHENIGTWTVLDQLVTTILKEQEKVLYYQPGYGFPLAFSLSDKENYHTIRMAVQAVKINIPCNNPTYKHWPTKLALQGLVRGTILCWFHIIATLGEHLKTWKVDWSLRYPIALAFKIVGQSRSDNEVAEMEKEYYEFIDSLPLDNNIKDHLKHDLEMNWISNSKPMSMNNFTERMHKTVEVQNSGTQTVVNFIERLYGIKVFQELLNGPFQDVCKHVHAARLYTEVLCGKLQIQEIKERLVKHFKNKEYAVAPEKKNYIIHRDTSDKVYQEILRLYSRLGNNIFFLMERKTIVKDPFCPMDSIQVPLTSGAPKNCGAKLHQSHTNEVNQEYTNDNNLENLTLSEISINNIGNEESHSIQDAILQESETKNETATATKRSLEELFLEKECAWNLQEFTNIAVTKKLRLDDDPVENGVKLYRWISNQKICAKKNKSNYHWALRYILIILNCC</sequence>
<keyword evidence="2" id="KW-1185">Reference proteome</keyword>
<protein>
    <submittedName>
        <fullName evidence="1">Uncharacterized protein</fullName>
    </submittedName>
</protein>
<reference evidence="1 2" key="1">
    <citation type="submission" date="2018-06" db="EMBL/GenBank/DDBJ databases">
        <title>Comparative genomics reveals the genomic features of Rhizophagus irregularis, R. cerebriforme, R. diaphanum and Gigaspora rosea, and their symbiotic lifestyle signature.</title>
        <authorList>
            <person name="Morin E."/>
            <person name="San Clemente H."/>
            <person name="Chen E.C.H."/>
            <person name="De La Providencia I."/>
            <person name="Hainaut M."/>
            <person name="Kuo A."/>
            <person name="Kohler A."/>
            <person name="Murat C."/>
            <person name="Tang N."/>
            <person name="Roy S."/>
            <person name="Loubradou J."/>
            <person name="Henrissat B."/>
            <person name="Grigoriev I.V."/>
            <person name="Corradi N."/>
            <person name="Roux C."/>
            <person name="Martin F.M."/>
        </authorList>
    </citation>
    <scope>NUCLEOTIDE SEQUENCE [LARGE SCALE GENOMIC DNA]</scope>
    <source>
        <strain evidence="1 2">DAOM 194757</strain>
    </source>
</reference>
<evidence type="ECO:0000313" key="1">
    <source>
        <dbReference type="EMBL" id="RIB23302.1"/>
    </source>
</evidence>
<accession>A0A397VMW8</accession>
<proteinExistence type="predicted"/>
<organism evidence="1 2">
    <name type="scientific">Gigaspora rosea</name>
    <dbReference type="NCBI Taxonomy" id="44941"/>
    <lineage>
        <taxon>Eukaryota</taxon>
        <taxon>Fungi</taxon>
        <taxon>Fungi incertae sedis</taxon>
        <taxon>Mucoromycota</taxon>
        <taxon>Glomeromycotina</taxon>
        <taxon>Glomeromycetes</taxon>
        <taxon>Diversisporales</taxon>
        <taxon>Gigasporaceae</taxon>
        <taxon>Gigaspora</taxon>
    </lineage>
</organism>
<dbReference type="AlphaFoldDB" id="A0A397VMW8"/>
<dbReference type="Proteomes" id="UP000266673">
    <property type="component" value="Unassembled WGS sequence"/>
</dbReference>
<dbReference type="OrthoDB" id="2417481at2759"/>
<name>A0A397VMW8_9GLOM</name>
<evidence type="ECO:0000313" key="2">
    <source>
        <dbReference type="Proteomes" id="UP000266673"/>
    </source>
</evidence>